<name>A0AAN7FW91_QUERU</name>
<evidence type="ECO:0000313" key="1">
    <source>
        <dbReference type="EMBL" id="KAK4601897.1"/>
    </source>
</evidence>
<proteinExistence type="predicted"/>
<evidence type="ECO:0000313" key="2">
    <source>
        <dbReference type="Proteomes" id="UP001324115"/>
    </source>
</evidence>
<dbReference type="PANTHER" id="PTHR45125">
    <property type="entry name" value="F21J9.4-RELATED"/>
    <property type="match status" value="1"/>
</dbReference>
<protein>
    <submittedName>
        <fullName evidence="1">Uncharacterized protein</fullName>
    </submittedName>
</protein>
<dbReference type="Proteomes" id="UP001324115">
    <property type="component" value="Unassembled WGS sequence"/>
</dbReference>
<gene>
    <name evidence="1" type="ORF">RGQ29_011129</name>
</gene>
<reference evidence="1 2" key="1">
    <citation type="journal article" date="2023" name="G3 (Bethesda)">
        <title>A haplotype-resolved chromosome-scale genome for Quercus rubra L. provides insights into the genetics of adaptive traits for red oak species.</title>
        <authorList>
            <person name="Kapoor B."/>
            <person name="Jenkins J."/>
            <person name="Schmutz J."/>
            <person name="Zhebentyayeva T."/>
            <person name="Kuelheim C."/>
            <person name="Coggeshall M."/>
            <person name="Heim C."/>
            <person name="Lasky J.R."/>
            <person name="Leites L."/>
            <person name="Islam-Faridi N."/>
            <person name="Romero-Severson J."/>
            <person name="DeLeo V.L."/>
            <person name="Lucas S.M."/>
            <person name="Lazic D."/>
            <person name="Gailing O."/>
            <person name="Carlson J."/>
            <person name="Staton M."/>
        </authorList>
    </citation>
    <scope>NUCLEOTIDE SEQUENCE [LARGE SCALE GENOMIC DNA]</scope>
    <source>
        <strain evidence="1">Pseudo-F2</strain>
    </source>
</reference>
<accession>A0AAN7FW91</accession>
<sequence>EDELFDVFESSPLLVKDSPLNDEVVISKKKPARGVNFSAEEDKLLVATWLNTSVIPVYGNEQHKITFYGKVVASLTTRWGTINRETVKFCGSLSKIEVKNESGTADHDKIEKVRELFKEIHGYIFQFEHCWLILKDFPKW</sequence>
<dbReference type="EMBL" id="JAXUIC010000002">
    <property type="protein sequence ID" value="KAK4601897.1"/>
    <property type="molecule type" value="Genomic_DNA"/>
</dbReference>
<dbReference type="PANTHER" id="PTHR45125:SF3">
    <property type="entry name" value="NO-APICAL-MERISTEM-ASSOCIATED CARBOXY-TERMINAL DOMAIN PROTEIN"/>
    <property type="match status" value="1"/>
</dbReference>
<feature type="non-terminal residue" evidence="1">
    <location>
        <position position="140"/>
    </location>
</feature>
<feature type="non-terminal residue" evidence="1">
    <location>
        <position position="1"/>
    </location>
</feature>
<keyword evidence="2" id="KW-1185">Reference proteome</keyword>
<organism evidence="1 2">
    <name type="scientific">Quercus rubra</name>
    <name type="common">Northern red oak</name>
    <name type="synonym">Quercus borealis</name>
    <dbReference type="NCBI Taxonomy" id="3512"/>
    <lineage>
        <taxon>Eukaryota</taxon>
        <taxon>Viridiplantae</taxon>
        <taxon>Streptophyta</taxon>
        <taxon>Embryophyta</taxon>
        <taxon>Tracheophyta</taxon>
        <taxon>Spermatophyta</taxon>
        <taxon>Magnoliopsida</taxon>
        <taxon>eudicotyledons</taxon>
        <taxon>Gunneridae</taxon>
        <taxon>Pentapetalae</taxon>
        <taxon>rosids</taxon>
        <taxon>fabids</taxon>
        <taxon>Fagales</taxon>
        <taxon>Fagaceae</taxon>
        <taxon>Quercus</taxon>
    </lineage>
</organism>
<dbReference type="AlphaFoldDB" id="A0AAN7FW91"/>
<comment type="caution">
    <text evidence="1">The sequence shown here is derived from an EMBL/GenBank/DDBJ whole genome shotgun (WGS) entry which is preliminary data.</text>
</comment>